<organism evidence="2 3">
    <name type="scientific">Cladophialophora psammophila CBS 110553</name>
    <dbReference type="NCBI Taxonomy" id="1182543"/>
    <lineage>
        <taxon>Eukaryota</taxon>
        <taxon>Fungi</taxon>
        <taxon>Dikarya</taxon>
        <taxon>Ascomycota</taxon>
        <taxon>Pezizomycotina</taxon>
        <taxon>Eurotiomycetes</taxon>
        <taxon>Chaetothyriomycetidae</taxon>
        <taxon>Chaetothyriales</taxon>
        <taxon>Herpotrichiellaceae</taxon>
        <taxon>Cladophialophora</taxon>
    </lineage>
</organism>
<gene>
    <name evidence="2" type="ORF">A1O5_10476</name>
</gene>
<sequence length="639" mass="69475">MAPTTLVTFLVRSPPSTRSVYLYGSWDNFTNAYPMQRDTRTGPEHWSGCHSFSNIICDGDVKVNGVPRQGGLKMGGTYWYYYKLDDEIEFHNSAEPSTTSCPMLPGQLVNVLNVPFALTTSSRSRNDSVSSISSDYRTMDPTDKFLNPRPVPAKPSLPRLKTSPTLLQQSWSSSSSPASSSSLPGRRGRSTSTTTPSQPGSANAYRVVRMKPSIDAPSRSTSRGSNRSVGIIGAFRALKSPRIASPEATMDRGRGLTDDLASRDRSKGVSERSITPKRTVPGTAPLTSEVDDNTASEPTAGLVLRRAFNNASETFNHLPMSSFAQHRRQRSLSREPSSLCSSIQPDSSPDLGILDQPGVQYQPLATLEEVASATNTPVWPLTALKVESEKDNEVRGALDLEKRLPTLPNTPSSAYPPSVVDEPLIDDDSDDIANLRSHFSSTTIETESYRDSYIHHGHSRFSDWTDGTTTLSPQSELVSSILDFEPINPIPEAALDLPIDNPINAENQTTGQDHSEEKCSSASKQDGLPSALSFSTVGSFASSTTPSSHIDLDSAKDDHFSWTSFQHYSLPSEDVGSGLMHKPTSLPKHVAPLVVDENHRVGVYQAQAAGYNDSTIPHSTSMQQLLAELSYLGGMIQQH</sequence>
<feature type="region of interest" description="Disordered" evidence="1">
    <location>
        <begin position="319"/>
        <end position="355"/>
    </location>
</feature>
<feature type="region of interest" description="Disordered" evidence="1">
    <location>
        <begin position="243"/>
        <end position="294"/>
    </location>
</feature>
<evidence type="ECO:0008006" key="4">
    <source>
        <dbReference type="Google" id="ProtNLM"/>
    </source>
</evidence>
<dbReference type="PANTHER" id="PTHR40625">
    <property type="entry name" value="GTP-BINDING PROTEIN ESDC-RELATED"/>
    <property type="match status" value="1"/>
</dbReference>
<dbReference type="STRING" id="1182543.W9X7A4"/>
<dbReference type="EMBL" id="AMGX01000020">
    <property type="protein sequence ID" value="EXJ66324.1"/>
    <property type="molecule type" value="Genomic_DNA"/>
</dbReference>
<dbReference type="HOGENOM" id="CLU_016094_0_0_1"/>
<proteinExistence type="predicted"/>
<dbReference type="RefSeq" id="XP_007749242.1">
    <property type="nucleotide sequence ID" value="XM_007751052.1"/>
</dbReference>
<feature type="compositionally biased region" description="Low complexity" evidence="1">
    <location>
        <begin position="123"/>
        <end position="135"/>
    </location>
</feature>
<feature type="compositionally biased region" description="Basic and acidic residues" evidence="1">
    <location>
        <begin position="249"/>
        <end position="270"/>
    </location>
</feature>
<evidence type="ECO:0000313" key="2">
    <source>
        <dbReference type="EMBL" id="EXJ66324.1"/>
    </source>
</evidence>
<reference evidence="2 3" key="1">
    <citation type="submission" date="2013-03" db="EMBL/GenBank/DDBJ databases">
        <title>The Genome Sequence of Cladophialophora psammophila CBS 110553.</title>
        <authorList>
            <consortium name="The Broad Institute Genomics Platform"/>
            <person name="Cuomo C."/>
            <person name="de Hoog S."/>
            <person name="Gorbushina A."/>
            <person name="Walker B."/>
            <person name="Young S.K."/>
            <person name="Zeng Q."/>
            <person name="Gargeya S."/>
            <person name="Fitzgerald M."/>
            <person name="Haas B."/>
            <person name="Abouelleil A."/>
            <person name="Allen A.W."/>
            <person name="Alvarado L."/>
            <person name="Arachchi H.M."/>
            <person name="Berlin A.M."/>
            <person name="Chapman S.B."/>
            <person name="Gainer-Dewar J."/>
            <person name="Goldberg J."/>
            <person name="Griggs A."/>
            <person name="Gujja S."/>
            <person name="Hansen M."/>
            <person name="Howarth C."/>
            <person name="Imamovic A."/>
            <person name="Ireland A."/>
            <person name="Larimer J."/>
            <person name="McCowan C."/>
            <person name="Murphy C."/>
            <person name="Pearson M."/>
            <person name="Poon T.W."/>
            <person name="Priest M."/>
            <person name="Roberts A."/>
            <person name="Saif S."/>
            <person name="Shea T."/>
            <person name="Sisk P."/>
            <person name="Sykes S."/>
            <person name="Wortman J."/>
            <person name="Nusbaum C."/>
            <person name="Birren B."/>
        </authorList>
    </citation>
    <scope>NUCLEOTIDE SEQUENCE [LARGE SCALE GENOMIC DNA]</scope>
    <source>
        <strain evidence="2 3">CBS 110553</strain>
    </source>
</reference>
<feature type="region of interest" description="Disordered" evidence="1">
    <location>
        <begin position="123"/>
        <end position="207"/>
    </location>
</feature>
<dbReference type="eggNOG" id="ENOG502SGBF">
    <property type="taxonomic scope" value="Eukaryota"/>
</dbReference>
<comment type="caution">
    <text evidence="2">The sequence shown here is derived from an EMBL/GenBank/DDBJ whole genome shotgun (WGS) entry which is preliminary data.</text>
</comment>
<dbReference type="PANTHER" id="PTHR40625:SF1">
    <property type="entry name" value="AMP-ACTIVATED PROTEIN KINASE GLYCOGEN-BINDING DOMAIN-CONTAINING PROTEIN"/>
    <property type="match status" value="1"/>
</dbReference>
<protein>
    <recommendedName>
        <fullName evidence="4">AMP-activated protein kinase glycogen-binding domain-containing protein</fullName>
    </recommendedName>
</protein>
<feature type="compositionally biased region" description="Low complexity" evidence="1">
    <location>
        <begin position="162"/>
        <end position="201"/>
    </location>
</feature>
<feature type="region of interest" description="Disordered" evidence="1">
    <location>
        <begin position="493"/>
        <end position="527"/>
    </location>
</feature>
<dbReference type="GeneID" id="19195169"/>
<dbReference type="AlphaFoldDB" id="W9X7A4"/>
<name>W9X7A4_9EURO</name>
<keyword evidence="3" id="KW-1185">Reference proteome</keyword>
<evidence type="ECO:0000256" key="1">
    <source>
        <dbReference type="SAM" id="MobiDB-lite"/>
    </source>
</evidence>
<accession>W9X7A4</accession>
<evidence type="ECO:0000313" key="3">
    <source>
        <dbReference type="Proteomes" id="UP000019471"/>
    </source>
</evidence>
<dbReference type="Proteomes" id="UP000019471">
    <property type="component" value="Unassembled WGS sequence"/>
</dbReference>
<dbReference type="OrthoDB" id="5422351at2759"/>